<dbReference type="AlphaFoldDB" id="W9RA07"/>
<evidence type="ECO:0000256" key="2">
    <source>
        <dbReference type="SAM" id="Phobius"/>
    </source>
</evidence>
<dbReference type="eggNOG" id="KOG0504">
    <property type="taxonomic scope" value="Eukaryota"/>
</dbReference>
<dbReference type="Proteomes" id="UP000030645">
    <property type="component" value="Unassembled WGS sequence"/>
</dbReference>
<feature type="region of interest" description="Disordered" evidence="1">
    <location>
        <begin position="288"/>
        <end position="318"/>
    </location>
</feature>
<feature type="transmembrane region" description="Helical" evidence="2">
    <location>
        <begin position="686"/>
        <end position="708"/>
    </location>
</feature>
<feature type="domain" description="PGG" evidence="3">
    <location>
        <begin position="563"/>
        <end position="675"/>
    </location>
</feature>
<dbReference type="InterPro" id="IPR026961">
    <property type="entry name" value="PGG_dom"/>
</dbReference>
<dbReference type="GO" id="GO:0016020">
    <property type="term" value="C:membrane"/>
    <property type="evidence" value="ECO:0007669"/>
    <property type="project" value="TreeGrafter"/>
</dbReference>
<feature type="transmembrane region" description="Helical" evidence="2">
    <location>
        <begin position="647"/>
        <end position="666"/>
    </location>
</feature>
<gene>
    <name evidence="4" type="ORF">L484_002357</name>
</gene>
<keyword evidence="5" id="KW-1185">Reference proteome</keyword>
<dbReference type="Pfam" id="PF12796">
    <property type="entry name" value="Ank_2"/>
    <property type="match status" value="2"/>
</dbReference>
<name>W9RA07_9ROSA</name>
<dbReference type="STRING" id="981085.W9RA07"/>
<reference evidence="5" key="1">
    <citation type="submission" date="2013-01" db="EMBL/GenBank/DDBJ databases">
        <title>Draft Genome Sequence of a Mulberry Tree, Morus notabilis C.K. Schneid.</title>
        <authorList>
            <person name="He N."/>
            <person name="Zhao S."/>
        </authorList>
    </citation>
    <scope>NUCLEOTIDE SEQUENCE</scope>
</reference>
<evidence type="ECO:0000313" key="4">
    <source>
        <dbReference type="EMBL" id="EXB64224.1"/>
    </source>
</evidence>
<keyword evidence="2" id="KW-0472">Membrane</keyword>
<organism evidence="4 5">
    <name type="scientific">Morus notabilis</name>
    <dbReference type="NCBI Taxonomy" id="981085"/>
    <lineage>
        <taxon>Eukaryota</taxon>
        <taxon>Viridiplantae</taxon>
        <taxon>Streptophyta</taxon>
        <taxon>Embryophyta</taxon>
        <taxon>Tracheophyta</taxon>
        <taxon>Spermatophyta</taxon>
        <taxon>Magnoliopsida</taxon>
        <taxon>eudicotyledons</taxon>
        <taxon>Gunneridae</taxon>
        <taxon>Pentapetalae</taxon>
        <taxon>rosids</taxon>
        <taxon>fabids</taxon>
        <taxon>Rosales</taxon>
        <taxon>Moraceae</taxon>
        <taxon>Moreae</taxon>
        <taxon>Morus</taxon>
    </lineage>
</organism>
<dbReference type="Pfam" id="PF13962">
    <property type="entry name" value="PGG"/>
    <property type="match status" value="1"/>
</dbReference>
<dbReference type="Gene3D" id="1.25.40.20">
    <property type="entry name" value="Ankyrin repeat-containing domain"/>
    <property type="match status" value="2"/>
</dbReference>
<dbReference type="InterPro" id="IPR002110">
    <property type="entry name" value="Ankyrin_rpt"/>
</dbReference>
<dbReference type="PANTHER" id="PTHR24177:SF103">
    <property type="entry name" value="PGG DOMAIN-CONTAINING PROTEIN"/>
    <property type="match status" value="1"/>
</dbReference>
<keyword evidence="2" id="KW-0812">Transmembrane</keyword>
<feature type="transmembrane region" description="Helical" evidence="2">
    <location>
        <begin position="611"/>
        <end position="635"/>
    </location>
</feature>
<evidence type="ECO:0000259" key="3">
    <source>
        <dbReference type="Pfam" id="PF13962"/>
    </source>
</evidence>
<dbReference type="SMART" id="SM00248">
    <property type="entry name" value="ANK"/>
    <property type="match status" value="6"/>
</dbReference>
<keyword evidence="2" id="KW-1133">Transmembrane helix</keyword>
<feature type="compositionally biased region" description="Basic and acidic residues" evidence="1">
    <location>
        <begin position="290"/>
        <end position="306"/>
    </location>
</feature>
<dbReference type="InterPro" id="IPR036770">
    <property type="entry name" value="Ankyrin_rpt-contain_sf"/>
</dbReference>
<protein>
    <recommendedName>
        <fullName evidence="3">PGG domain-containing protein</fullName>
    </recommendedName>
</protein>
<evidence type="ECO:0000256" key="1">
    <source>
        <dbReference type="SAM" id="MobiDB-lite"/>
    </source>
</evidence>
<proteinExistence type="predicted"/>
<evidence type="ECO:0000313" key="5">
    <source>
        <dbReference type="Proteomes" id="UP000030645"/>
    </source>
</evidence>
<dbReference type="EMBL" id="KE344496">
    <property type="protein sequence ID" value="EXB64224.1"/>
    <property type="molecule type" value="Genomic_DNA"/>
</dbReference>
<sequence>MESTNTIKNIEDVKKELFANVMKGDWKEVVRKYKEDGRAHKLKISRSGHTALHLAVSDAGEDVVEEMVDAIKSRNSTKDAFEALSIGNERGHTALHFAAALGNLRMCKCIASVDPLLVGVRNNEGETPLFWAVLYGAQPQAFFCLYKMCSSTDQEAGYSYCRREDGQTILHCAIFAEEFELALQIISLYKGRLVNLGDEDGISPLHTLASKPSCFRSGTNYGRWGNIFYNCIYVEHPKMKPLDANDTENSDDQEHQYSYPENYQALVNFILVMKKAFQTVTTIGLARARSKTDTENPDDQEHKDHTGNQSLPGADQGPHDFIPANNVTCFEFGRSLYKAFLVIVGCGHSWINKIREEKKKHLWAVQVVDKLLEHSNLYANEDAGGYPSDGADGHCEITSSINEEEKEEKEKKSPALKIEETAILVAAKNGVSEIVDRILQNFPVAIHDENKDRKNILLLATENRQLEVYKLLLKRNVPRALIMRKVDEQGNTALHLAATLNPTANKLWPIPGAALQLQWEIKWYKFAEKSMPPRSFLRPNKEGETPEEIFSQTHKELVKAGSKWLTTTSSACSLVATLIATVAFASCTTFPGGTDERSGKPKLENQPTFNLFMSFSLIALCSSVTSLVMFLSILTSRHQEKDFSNDLPKLVLVGLTSLFISIVSILTSFCSGHHFVLEEKLKNAVILVYTVTFLPISLFAAAQFPLYLDLLRATFGSPF</sequence>
<dbReference type="SUPFAM" id="SSF48403">
    <property type="entry name" value="Ankyrin repeat"/>
    <property type="match status" value="2"/>
</dbReference>
<dbReference type="PANTHER" id="PTHR24177">
    <property type="entry name" value="CASKIN"/>
    <property type="match status" value="1"/>
</dbReference>
<accession>W9RA07</accession>
<feature type="transmembrane region" description="Helical" evidence="2">
    <location>
        <begin position="571"/>
        <end position="591"/>
    </location>
</feature>